<dbReference type="EMBL" id="AP011112">
    <property type="protein sequence ID" value="BAI68506.1"/>
    <property type="molecule type" value="Genomic_DNA"/>
</dbReference>
<accession>D3DFA4</accession>
<dbReference type="AlphaFoldDB" id="D3DFA4"/>
<dbReference type="Proteomes" id="UP000002574">
    <property type="component" value="Chromosome"/>
</dbReference>
<keyword evidence="2" id="KW-1185">Reference proteome</keyword>
<organism evidence="1 2">
    <name type="scientific">Hydrogenobacter thermophilus (strain DSM 6534 / IAM 12695 / TK-6)</name>
    <dbReference type="NCBI Taxonomy" id="608538"/>
    <lineage>
        <taxon>Bacteria</taxon>
        <taxon>Pseudomonadati</taxon>
        <taxon>Aquificota</taxon>
        <taxon>Aquificia</taxon>
        <taxon>Aquificales</taxon>
        <taxon>Aquificaceae</taxon>
        <taxon>Hydrogenobacter</taxon>
    </lineage>
</organism>
<reference evidence="1 2" key="1">
    <citation type="journal article" date="2010" name="J. Bacteriol.">
        <title>Complete genome sequence of the thermophilic, obligately chemolithoautotrophic hydrogen-oxidizing bacterium Hydrogenobacter thermophilus TK-6.</title>
        <authorList>
            <person name="Arai H."/>
            <person name="Kanbe H."/>
            <person name="Ishii M."/>
            <person name="Igarashi Y."/>
        </authorList>
    </citation>
    <scope>NUCLEOTIDE SEQUENCE [LARGE SCALE GENOMIC DNA]</scope>
    <source>
        <strain evidence="2">DSM 6534 / IAM 12695 / TK-6 [Tokyo]</strain>
    </source>
</reference>
<dbReference type="STRING" id="608538.HTH_0039"/>
<evidence type="ECO:0000313" key="2">
    <source>
        <dbReference type="Proteomes" id="UP000002574"/>
    </source>
</evidence>
<dbReference type="KEGG" id="hth:HTH_0039"/>
<dbReference type="RefSeq" id="WP_012962689.1">
    <property type="nucleotide sequence ID" value="NC_013799.1"/>
</dbReference>
<dbReference type="KEGG" id="hte:Hydth_0040"/>
<proteinExistence type="predicted"/>
<protein>
    <submittedName>
        <fullName evidence="1">Uncharacterized protein</fullName>
    </submittedName>
</protein>
<name>D3DFA4_HYDTT</name>
<gene>
    <name evidence="1" type="ordered locus">HTH_0039</name>
</gene>
<dbReference type="eggNOG" id="COG0727">
    <property type="taxonomic scope" value="Bacteria"/>
</dbReference>
<evidence type="ECO:0000313" key="1">
    <source>
        <dbReference type="EMBL" id="BAI68506.1"/>
    </source>
</evidence>
<sequence>MEELQTEREDRLEAIIEDIYRSTGHFDIGCSELGCFLCAKGGKKSAECQRLQEAVVLLPTENRVIKKLNSACFPEISVNGFSIGFLAPEQDCPFNMDGFCGIHGKHPIDCRSFPIVPSVNERGDLIISISLKCPTVPPWDFVKTWVENWKKLWELLPREWFRFYSEVPTNPLKPIAIFRLKEKHL</sequence>
<dbReference type="OrthoDB" id="9810361at2"/>